<dbReference type="InParanoid" id="A0A2H3D528"/>
<keyword evidence="3" id="KW-1185">Reference proteome</keyword>
<accession>A0A2H3D528</accession>
<feature type="compositionally biased region" description="Polar residues" evidence="1">
    <location>
        <begin position="76"/>
        <end position="91"/>
    </location>
</feature>
<evidence type="ECO:0000256" key="1">
    <source>
        <dbReference type="SAM" id="MobiDB-lite"/>
    </source>
</evidence>
<sequence length="162" mass="16997">MSSLLAGSRTPLDPVPPPSQKFPIVTSASVGERVGYTASTTQSPPQDHQNTGKPEMNNIRPSTCLIRNGAPLIPPQNVTGGQSHQAKSTMDTPGKQGEEPAVKTAAPPPPGGRDVSDGTPSLDELTCLQLSQTTPGHPIPSTNVHIAFTRGQSHTVTRFNYA</sequence>
<feature type="compositionally biased region" description="Polar residues" evidence="1">
    <location>
        <begin position="37"/>
        <end position="52"/>
    </location>
</feature>
<dbReference type="Proteomes" id="UP000217790">
    <property type="component" value="Unassembled WGS sequence"/>
</dbReference>
<organism evidence="2 3">
    <name type="scientific">Armillaria gallica</name>
    <name type="common">Bulbous honey fungus</name>
    <name type="synonym">Armillaria bulbosa</name>
    <dbReference type="NCBI Taxonomy" id="47427"/>
    <lineage>
        <taxon>Eukaryota</taxon>
        <taxon>Fungi</taxon>
        <taxon>Dikarya</taxon>
        <taxon>Basidiomycota</taxon>
        <taxon>Agaricomycotina</taxon>
        <taxon>Agaricomycetes</taxon>
        <taxon>Agaricomycetidae</taxon>
        <taxon>Agaricales</taxon>
        <taxon>Marasmiineae</taxon>
        <taxon>Physalacriaceae</taxon>
        <taxon>Armillaria</taxon>
    </lineage>
</organism>
<protein>
    <submittedName>
        <fullName evidence="2">Uncharacterized protein</fullName>
    </submittedName>
</protein>
<dbReference type="EMBL" id="KZ293715">
    <property type="protein sequence ID" value="PBK82596.1"/>
    <property type="molecule type" value="Genomic_DNA"/>
</dbReference>
<dbReference type="AlphaFoldDB" id="A0A2H3D528"/>
<gene>
    <name evidence="2" type="ORF">ARMGADRAFT_1038500</name>
</gene>
<feature type="region of interest" description="Disordered" evidence="1">
    <location>
        <begin position="1"/>
        <end position="124"/>
    </location>
</feature>
<name>A0A2H3D528_ARMGA</name>
<evidence type="ECO:0000313" key="2">
    <source>
        <dbReference type="EMBL" id="PBK82596.1"/>
    </source>
</evidence>
<proteinExistence type="predicted"/>
<reference evidence="3" key="1">
    <citation type="journal article" date="2017" name="Nat. Ecol. Evol.">
        <title>Genome expansion and lineage-specific genetic innovations in the forest pathogenic fungi Armillaria.</title>
        <authorList>
            <person name="Sipos G."/>
            <person name="Prasanna A.N."/>
            <person name="Walter M.C."/>
            <person name="O'Connor E."/>
            <person name="Balint B."/>
            <person name="Krizsan K."/>
            <person name="Kiss B."/>
            <person name="Hess J."/>
            <person name="Varga T."/>
            <person name="Slot J."/>
            <person name="Riley R."/>
            <person name="Boka B."/>
            <person name="Rigling D."/>
            <person name="Barry K."/>
            <person name="Lee J."/>
            <person name="Mihaltcheva S."/>
            <person name="LaButti K."/>
            <person name="Lipzen A."/>
            <person name="Waldron R."/>
            <person name="Moloney N.M."/>
            <person name="Sperisen C."/>
            <person name="Kredics L."/>
            <person name="Vagvoelgyi C."/>
            <person name="Patrignani A."/>
            <person name="Fitzpatrick D."/>
            <person name="Nagy I."/>
            <person name="Doyle S."/>
            <person name="Anderson J.B."/>
            <person name="Grigoriev I.V."/>
            <person name="Gueldener U."/>
            <person name="Muensterkoetter M."/>
            <person name="Nagy L.G."/>
        </authorList>
    </citation>
    <scope>NUCLEOTIDE SEQUENCE [LARGE SCALE GENOMIC DNA]</scope>
    <source>
        <strain evidence="3">Ar21-2</strain>
    </source>
</reference>
<evidence type="ECO:0000313" key="3">
    <source>
        <dbReference type="Proteomes" id="UP000217790"/>
    </source>
</evidence>